<keyword evidence="10" id="KW-0813">Transport</keyword>
<feature type="transmembrane region" description="Helical" evidence="10">
    <location>
        <begin position="125"/>
        <end position="150"/>
    </location>
</feature>
<evidence type="ECO:0000256" key="7">
    <source>
        <dbReference type="ARBA" id="ARBA00035120"/>
    </source>
</evidence>
<evidence type="ECO:0000256" key="9">
    <source>
        <dbReference type="ARBA" id="ARBA00049940"/>
    </source>
</evidence>
<dbReference type="PANTHER" id="PTHR28259">
    <property type="entry name" value="FLUORIDE EXPORT PROTEIN 1-RELATED"/>
    <property type="match status" value="1"/>
</dbReference>
<evidence type="ECO:0000256" key="2">
    <source>
        <dbReference type="ARBA" id="ARBA00022475"/>
    </source>
</evidence>
<dbReference type="RefSeq" id="WP_229660867.1">
    <property type="nucleotide sequence ID" value="NZ_BMKQ01000001.1"/>
</dbReference>
<reference evidence="11" key="1">
    <citation type="journal article" date="2014" name="Int. J. Syst. Evol. Microbiol.">
        <title>Complete genome sequence of Corynebacterium casei LMG S-19264T (=DSM 44701T), isolated from a smear-ripened cheese.</title>
        <authorList>
            <consortium name="US DOE Joint Genome Institute (JGI-PGF)"/>
            <person name="Walter F."/>
            <person name="Albersmeier A."/>
            <person name="Kalinowski J."/>
            <person name="Ruckert C."/>
        </authorList>
    </citation>
    <scope>NUCLEOTIDE SEQUENCE</scope>
    <source>
        <strain evidence="11">CGMCC 1.16067</strain>
    </source>
</reference>
<keyword evidence="6 10" id="KW-0407">Ion channel</keyword>
<keyword evidence="12" id="KW-1185">Reference proteome</keyword>
<dbReference type="AlphaFoldDB" id="A0A917BPI8"/>
<evidence type="ECO:0000313" key="11">
    <source>
        <dbReference type="EMBL" id="GGF52415.1"/>
    </source>
</evidence>
<feature type="binding site" evidence="10">
    <location>
        <position position="103"/>
    </location>
    <ligand>
        <name>Na(+)</name>
        <dbReference type="ChEBI" id="CHEBI:29101"/>
        <note>structural</note>
    </ligand>
</feature>
<evidence type="ECO:0000256" key="3">
    <source>
        <dbReference type="ARBA" id="ARBA00022692"/>
    </source>
</evidence>
<reference evidence="11" key="2">
    <citation type="submission" date="2020-09" db="EMBL/GenBank/DDBJ databases">
        <authorList>
            <person name="Sun Q."/>
            <person name="Zhou Y."/>
        </authorList>
    </citation>
    <scope>NUCLEOTIDE SEQUENCE</scope>
    <source>
        <strain evidence="11">CGMCC 1.16067</strain>
    </source>
</reference>
<feature type="transmembrane region" description="Helical" evidence="10">
    <location>
        <begin position="93"/>
        <end position="113"/>
    </location>
</feature>
<comment type="function">
    <text evidence="9 10">Fluoride-specific ion channel. Important for reducing fluoride concentration in the cell, thus reducing its toxicity.</text>
</comment>
<dbReference type="PANTHER" id="PTHR28259:SF1">
    <property type="entry name" value="FLUORIDE EXPORT PROTEIN 1-RELATED"/>
    <property type="match status" value="1"/>
</dbReference>
<comment type="caution">
    <text evidence="11">The sequence shown here is derived from an EMBL/GenBank/DDBJ whole genome shotgun (WGS) entry which is preliminary data.</text>
</comment>
<comment type="subcellular location">
    <subcellularLocation>
        <location evidence="1 10">Cell membrane</location>
        <topology evidence="1 10">Multi-pass membrane protein</topology>
    </subcellularLocation>
</comment>
<gene>
    <name evidence="10" type="primary">fluC</name>
    <name evidence="10" type="synonym">crcB</name>
    <name evidence="11" type="ORF">GCM10011519_27980</name>
</gene>
<dbReference type="GO" id="GO:0046872">
    <property type="term" value="F:metal ion binding"/>
    <property type="evidence" value="ECO:0007669"/>
    <property type="project" value="UniProtKB-KW"/>
</dbReference>
<evidence type="ECO:0000256" key="4">
    <source>
        <dbReference type="ARBA" id="ARBA00022989"/>
    </source>
</evidence>
<evidence type="ECO:0000256" key="10">
    <source>
        <dbReference type="HAMAP-Rule" id="MF_00454"/>
    </source>
</evidence>
<keyword evidence="10" id="KW-0915">Sodium</keyword>
<name>A0A917BPI8_9ACTN</name>
<comment type="catalytic activity">
    <reaction evidence="8">
        <text>fluoride(in) = fluoride(out)</text>
        <dbReference type="Rhea" id="RHEA:76159"/>
        <dbReference type="ChEBI" id="CHEBI:17051"/>
    </reaction>
    <physiologicalReaction direction="left-to-right" evidence="8">
        <dbReference type="Rhea" id="RHEA:76160"/>
    </physiologicalReaction>
</comment>
<sequence length="155" mass="16216">MTGREELPLDSDVEVEESANRLRPVHLRLRFVLLVALGGVLGTAGREGLALLLPTTHVPWATFTVNLVGAFVLGALLEALLRRGEDHAHRRAIRLSVGTGVLGGFTTYSSLATDTVLLRDDPGTALAYALGTVVLGVLATAAGVAVASLVPEGER</sequence>
<dbReference type="Proteomes" id="UP000649179">
    <property type="component" value="Unassembled WGS sequence"/>
</dbReference>
<evidence type="ECO:0000313" key="12">
    <source>
        <dbReference type="Proteomes" id="UP000649179"/>
    </source>
</evidence>
<keyword evidence="10" id="KW-0479">Metal-binding</keyword>
<evidence type="ECO:0000256" key="1">
    <source>
        <dbReference type="ARBA" id="ARBA00004651"/>
    </source>
</evidence>
<dbReference type="Pfam" id="PF02537">
    <property type="entry name" value="CRCB"/>
    <property type="match status" value="1"/>
</dbReference>
<feature type="transmembrane region" description="Helical" evidence="10">
    <location>
        <begin position="31"/>
        <end position="54"/>
    </location>
</feature>
<dbReference type="GO" id="GO:0140114">
    <property type="term" value="P:cellular detoxification of fluoride"/>
    <property type="evidence" value="ECO:0007669"/>
    <property type="project" value="UniProtKB-UniRule"/>
</dbReference>
<feature type="binding site" evidence="10">
    <location>
        <position position="106"/>
    </location>
    <ligand>
        <name>Na(+)</name>
        <dbReference type="ChEBI" id="CHEBI:29101"/>
        <note>structural</note>
    </ligand>
</feature>
<evidence type="ECO:0000256" key="6">
    <source>
        <dbReference type="ARBA" id="ARBA00023303"/>
    </source>
</evidence>
<organism evidence="11 12">
    <name type="scientific">Marmoricola endophyticus</name>
    <dbReference type="NCBI Taxonomy" id="2040280"/>
    <lineage>
        <taxon>Bacteria</taxon>
        <taxon>Bacillati</taxon>
        <taxon>Actinomycetota</taxon>
        <taxon>Actinomycetes</taxon>
        <taxon>Propionibacteriales</taxon>
        <taxon>Nocardioidaceae</taxon>
        <taxon>Marmoricola</taxon>
    </lineage>
</organism>
<comment type="activity regulation">
    <text evidence="10">Na(+) is not transported, but it plays an essential structural role and its presence is essential for fluoride channel function.</text>
</comment>
<dbReference type="InterPro" id="IPR003691">
    <property type="entry name" value="FluC"/>
</dbReference>
<dbReference type="GO" id="GO:0005886">
    <property type="term" value="C:plasma membrane"/>
    <property type="evidence" value="ECO:0007669"/>
    <property type="project" value="UniProtKB-SubCell"/>
</dbReference>
<accession>A0A917BPI8</accession>
<protein>
    <recommendedName>
        <fullName evidence="10">Fluoride-specific ion channel FluC</fullName>
    </recommendedName>
</protein>
<feature type="transmembrane region" description="Helical" evidence="10">
    <location>
        <begin position="60"/>
        <end position="81"/>
    </location>
</feature>
<proteinExistence type="inferred from homology"/>
<dbReference type="EMBL" id="BMKQ01000001">
    <property type="protein sequence ID" value="GGF52415.1"/>
    <property type="molecule type" value="Genomic_DNA"/>
</dbReference>
<keyword evidence="10" id="KW-0406">Ion transport</keyword>
<evidence type="ECO:0000256" key="5">
    <source>
        <dbReference type="ARBA" id="ARBA00023136"/>
    </source>
</evidence>
<evidence type="ECO:0000256" key="8">
    <source>
        <dbReference type="ARBA" id="ARBA00035585"/>
    </source>
</evidence>
<keyword evidence="4 10" id="KW-1133">Transmembrane helix</keyword>
<dbReference type="HAMAP" id="MF_00454">
    <property type="entry name" value="FluC"/>
    <property type="match status" value="1"/>
</dbReference>
<dbReference type="GO" id="GO:0062054">
    <property type="term" value="F:fluoride channel activity"/>
    <property type="evidence" value="ECO:0007669"/>
    <property type="project" value="UniProtKB-UniRule"/>
</dbReference>
<keyword evidence="2 10" id="KW-1003">Cell membrane</keyword>
<comment type="similarity">
    <text evidence="7 10">Belongs to the fluoride channel Fluc/FEX (TC 1.A.43) family.</text>
</comment>
<keyword evidence="3 10" id="KW-0812">Transmembrane</keyword>
<keyword evidence="5 10" id="KW-0472">Membrane</keyword>